<accession>A0AAN8TR61</accession>
<gene>
    <name evidence="7" type="ORF">RDI58_011350</name>
</gene>
<comment type="similarity">
    <text evidence="2">Belongs to the actin family.</text>
</comment>
<evidence type="ECO:0000256" key="2">
    <source>
        <dbReference type="ARBA" id="ARBA00006752"/>
    </source>
</evidence>
<dbReference type="PRINTS" id="PR00190">
    <property type="entry name" value="ACTIN"/>
</dbReference>
<comment type="caution">
    <text evidence="7">The sequence shown here is derived from an EMBL/GenBank/DDBJ whole genome shotgun (WGS) entry which is preliminary data.</text>
</comment>
<name>A0AAN8TR61_SOLBU</name>
<dbReference type="Proteomes" id="UP001371456">
    <property type="component" value="Unassembled WGS sequence"/>
</dbReference>
<dbReference type="SUPFAM" id="SSF53067">
    <property type="entry name" value="Actin-like ATPase domain"/>
    <property type="match status" value="1"/>
</dbReference>
<dbReference type="FunFam" id="2.30.36.70:FF:000001">
    <property type="entry name" value="Actin, alpha skeletal muscle"/>
    <property type="match status" value="1"/>
</dbReference>
<dbReference type="EMBL" id="JBANQN010000004">
    <property type="protein sequence ID" value="KAK6792269.1"/>
    <property type="molecule type" value="Genomic_DNA"/>
</dbReference>
<sequence>MGWIFFKHLLLTTELDSARDASLGAVFESIVGRPRHIGVMVGMGQKDAYVGDEALSKRGILTLKHPIERGVVRNWDDMEKL</sequence>
<evidence type="ECO:0000256" key="1">
    <source>
        <dbReference type="ARBA" id="ARBA00004245"/>
    </source>
</evidence>
<reference evidence="7 8" key="1">
    <citation type="submission" date="2024-02" db="EMBL/GenBank/DDBJ databases">
        <title>de novo genome assembly of Solanum bulbocastanum strain 11H21.</title>
        <authorList>
            <person name="Hosaka A.J."/>
        </authorList>
    </citation>
    <scope>NUCLEOTIDE SEQUENCE [LARGE SCALE GENOMIC DNA]</scope>
    <source>
        <tissue evidence="7">Young leaves</tissue>
    </source>
</reference>
<keyword evidence="8" id="KW-1185">Reference proteome</keyword>
<dbReference type="InterPro" id="IPR004001">
    <property type="entry name" value="Actin_CS"/>
</dbReference>
<evidence type="ECO:0000256" key="4">
    <source>
        <dbReference type="ARBA" id="ARBA00022741"/>
    </source>
</evidence>
<keyword evidence="3" id="KW-0963">Cytoplasm</keyword>
<evidence type="ECO:0008006" key="9">
    <source>
        <dbReference type="Google" id="ProtNLM"/>
    </source>
</evidence>
<dbReference type="InterPro" id="IPR043129">
    <property type="entry name" value="ATPase_NBD"/>
</dbReference>
<dbReference type="InterPro" id="IPR004000">
    <property type="entry name" value="Actin"/>
</dbReference>
<dbReference type="Pfam" id="PF00022">
    <property type="entry name" value="Actin"/>
    <property type="match status" value="1"/>
</dbReference>
<proteinExistence type="inferred from homology"/>
<keyword evidence="4" id="KW-0547">Nucleotide-binding</keyword>
<organism evidence="7 8">
    <name type="scientific">Solanum bulbocastanum</name>
    <name type="common">Wild potato</name>
    <dbReference type="NCBI Taxonomy" id="147425"/>
    <lineage>
        <taxon>Eukaryota</taxon>
        <taxon>Viridiplantae</taxon>
        <taxon>Streptophyta</taxon>
        <taxon>Embryophyta</taxon>
        <taxon>Tracheophyta</taxon>
        <taxon>Spermatophyta</taxon>
        <taxon>Magnoliopsida</taxon>
        <taxon>eudicotyledons</taxon>
        <taxon>Gunneridae</taxon>
        <taxon>Pentapetalae</taxon>
        <taxon>asterids</taxon>
        <taxon>lamiids</taxon>
        <taxon>Solanales</taxon>
        <taxon>Solanaceae</taxon>
        <taxon>Solanoideae</taxon>
        <taxon>Solaneae</taxon>
        <taxon>Solanum</taxon>
    </lineage>
</organism>
<evidence type="ECO:0000313" key="7">
    <source>
        <dbReference type="EMBL" id="KAK6792269.1"/>
    </source>
</evidence>
<evidence type="ECO:0000313" key="8">
    <source>
        <dbReference type="Proteomes" id="UP001371456"/>
    </source>
</evidence>
<dbReference type="Gene3D" id="2.30.36.70">
    <property type="entry name" value="Actin, Chain A, domain 2"/>
    <property type="match status" value="1"/>
</dbReference>
<evidence type="ECO:0000256" key="6">
    <source>
        <dbReference type="ARBA" id="ARBA00023212"/>
    </source>
</evidence>
<keyword evidence="5" id="KW-0067">ATP-binding</keyword>
<evidence type="ECO:0000256" key="5">
    <source>
        <dbReference type="ARBA" id="ARBA00022840"/>
    </source>
</evidence>
<evidence type="ECO:0000256" key="3">
    <source>
        <dbReference type="ARBA" id="ARBA00022490"/>
    </source>
</evidence>
<dbReference type="PROSITE" id="PS00406">
    <property type="entry name" value="ACTINS_1"/>
    <property type="match status" value="1"/>
</dbReference>
<dbReference type="GO" id="GO:0005856">
    <property type="term" value="C:cytoskeleton"/>
    <property type="evidence" value="ECO:0007669"/>
    <property type="project" value="UniProtKB-SubCell"/>
</dbReference>
<keyword evidence="6" id="KW-0206">Cytoskeleton</keyword>
<dbReference type="GO" id="GO:0005524">
    <property type="term" value="F:ATP binding"/>
    <property type="evidence" value="ECO:0007669"/>
    <property type="project" value="UniProtKB-KW"/>
</dbReference>
<dbReference type="AlphaFoldDB" id="A0AAN8TR61"/>
<protein>
    <recommendedName>
        <fullName evidence="9">Actin</fullName>
    </recommendedName>
</protein>
<dbReference type="FunFam" id="3.30.420.40:FF:000148">
    <property type="entry name" value="Actin, alpha skeletal muscle"/>
    <property type="match status" value="1"/>
</dbReference>
<comment type="subcellular location">
    <subcellularLocation>
        <location evidence="1">Cytoplasm</location>
        <location evidence="1">Cytoskeleton</location>
    </subcellularLocation>
</comment>